<evidence type="ECO:0000256" key="3">
    <source>
        <dbReference type="SAM" id="SignalP"/>
    </source>
</evidence>
<gene>
    <name evidence="4" type="ORF">IMC76_03060</name>
</gene>
<evidence type="ECO:0000256" key="2">
    <source>
        <dbReference type="ARBA" id="ARBA00022729"/>
    </source>
</evidence>
<feature type="signal peptide" evidence="3">
    <location>
        <begin position="1"/>
        <end position="20"/>
    </location>
</feature>
<keyword evidence="4" id="KW-0449">Lipoprotein</keyword>
<accession>A0A7M1LIM4</accession>
<dbReference type="RefSeq" id="WP_025802391.1">
    <property type="nucleotide sequence ID" value="NZ_CP053842.1"/>
</dbReference>
<keyword evidence="5" id="KW-1185">Reference proteome</keyword>
<keyword evidence="2 3" id="KW-0732">Signal</keyword>
<dbReference type="OrthoDB" id="5363216at2"/>
<protein>
    <recommendedName>
        <fullName evidence="1">Type IV secretion system putative lipoprotein virB7</fullName>
    </recommendedName>
</protein>
<sequence>MKKILLLLSALALLTGCSKTAEYNKNLEVTQASNAFKASKPLQKTYIYIDKSTMKQNSFKPSTRLGEDELDIDLGLYLGEESKRFFKNYLRNLEVTNKNDVLATNELIIIPEITHFSYGFYSPDGLDVDAKPFISYGLNLTIYKEGKELFRRNIASPERHFGELTFFGTGVTSYAQVGPLLQRAIASDYNRNADLIISAINSH</sequence>
<organism evidence="4 5">
    <name type="scientific">Campylobacter corcagiensis</name>
    <dbReference type="NCBI Taxonomy" id="1448857"/>
    <lineage>
        <taxon>Bacteria</taxon>
        <taxon>Pseudomonadati</taxon>
        <taxon>Campylobacterota</taxon>
        <taxon>Epsilonproteobacteria</taxon>
        <taxon>Campylobacterales</taxon>
        <taxon>Campylobacteraceae</taxon>
        <taxon>Campylobacter</taxon>
    </lineage>
</organism>
<evidence type="ECO:0000313" key="5">
    <source>
        <dbReference type="Proteomes" id="UP000594749"/>
    </source>
</evidence>
<dbReference type="PROSITE" id="PS51257">
    <property type="entry name" value="PROKAR_LIPOPROTEIN"/>
    <property type="match status" value="1"/>
</dbReference>
<evidence type="ECO:0000256" key="1">
    <source>
        <dbReference type="ARBA" id="ARBA00017922"/>
    </source>
</evidence>
<name>A0A7M1LIM4_9BACT</name>
<reference evidence="4 5" key="1">
    <citation type="submission" date="2020-10" db="EMBL/GenBank/DDBJ databases">
        <title>Campylobacter and Helicobacter PacBio genomes.</title>
        <authorList>
            <person name="Lane C."/>
        </authorList>
    </citation>
    <scope>NUCLEOTIDE SEQUENCE [LARGE SCALE GENOMIC DNA]</scope>
    <source>
        <strain evidence="4 5">2016D-0077</strain>
    </source>
</reference>
<dbReference type="InterPro" id="IPR012640">
    <property type="entry name" value="Membr_lipoprot_lipid_attach_CS"/>
</dbReference>
<dbReference type="AlphaFoldDB" id="A0A7M1LIM4"/>
<evidence type="ECO:0000313" key="4">
    <source>
        <dbReference type="EMBL" id="QOQ87804.1"/>
    </source>
</evidence>
<proteinExistence type="predicted"/>
<feature type="chain" id="PRO_5029677165" description="Type IV secretion system putative lipoprotein virB7" evidence="3">
    <location>
        <begin position="21"/>
        <end position="203"/>
    </location>
</feature>
<dbReference type="EMBL" id="CP063078">
    <property type="protein sequence ID" value="QOQ87804.1"/>
    <property type="molecule type" value="Genomic_DNA"/>
</dbReference>
<dbReference type="Pfam" id="PF08139">
    <property type="entry name" value="LPAM_1"/>
    <property type="match status" value="1"/>
</dbReference>
<dbReference type="Proteomes" id="UP000594749">
    <property type="component" value="Chromosome"/>
</dbReference>